<evidence type="ECO:0000256" key="4">
    <source>
        <dbReference type="ARBA" id="ARBA00023002"/>
    </source>
</evidence>
<keyword evidence="7" id="KW-0689">Ribosomal protein</keyword>
<dbReference type="GO" id="GO:0016706">
    <property type="term" value="F:2-oxoglutarate-dependent dioxygenase activity"/>
    <property type="evidence" value="ECO:0007669"/>
    <property type="project" value="TreeGrafter"/>
</dbReference>
<evidence type="ECO:0000256" key="1">
    <source>
        <dbReference type="ARBA" id="ARBA00001954"/>
    </source>
</evidence>
<evidence type="ECO:0000313" key="7">
    <source>
        <dbReference type="EMBL" id="SEI71761.1"/>
    </source>
</evidence>
<dbReference type="EMBL" id="FNYH01000008">
    <property type="protein sequence ID" value="SEI71761.1"/>
    <property type="molecule type" value="Genomic_DNA"/>
</dbReference>
<protein>
    <submittedName>
        <fullName evidence="7">50S ribosomal protein L16 3-hydroxylase</fullName>
    </submittedName>
</protein>
<dbReference type="Proteomes" id="UP000242999">
    <property type="component" value="Unassembled WGS sequence"/>
</dbReference>
<dbReference type="OrthoDB" id="9764016at2"/>
<dbReference type="InterPro" id="IPR046799">
    <property type="entry name" value="ROXA-like_wH"/>
</dbReference>
<proteinExistence type="predicted"/>
<gene>
    <name evidence="7" type="ORF">SAMN05421831_10879</name>
</gene>
<feature type="domain" description="JmjC" evidence="6">
    <location>
        <begin position="101"/>
        <end position="232"/>
    </location>
</feature>
<dbReference type="AlphaFoldDB" id="A0A1H6SVI9"/>
<keyword evidence="4" id="KW-0560">Oxidoreductase</keyword>
<evidence type="ECO:0000256" key="2">
    <source>
        <dbReference type="ARBA" id="ARBA00022723"/>
    </source>
</evidence>
<keyword evidence="3" id="KW-0223">Dioxygenase</keyword>
<evidence type="ECO:0000259" key="6">
    <source>
        <dbReference type="PROSITE" id="PS51184"/>
    </source>
</evidence>
<evidence type="ECO:0000256" key="5">
    <source>
        <dbReference type="ARBA" id="ARBA00023004"/>
    </source>
</evidence>
<dbReference type="STRING" id="64971.SAMN05421831_10879"/>
<dbReference type="Pfam" id="PF08007">
    <property type="entry name" value="JmjC_2"/>
    <property type="match status" value="1"/>
</dbReference>
<dbReference type="RefSeq" id="WP_093310224.1">
    <property type="nucleotide sequence ID" value="NZ_FNYH01000008.1"/>
</dbReference>
<dbReference type="GO" id="GO:0046872">
    <property type="term" value="F:metal ion binding"/>
    <property type="evidence" value="ECO:0007669"/>
    <property type="project" value="UniProtKB-KW"/>
</dbReference>
<evidence type="ECO:0000256" key="3">
    <source>
        <dbReference type="ARBA" id="ARBA00022964"/>
    </source>
</evidence>
<dbReference type="GO" id="GO:0005840">
    <property type="term" value="C:ribosome"/>
    <property type="evidence" value="ECO:0007669"/>
    <property type="project" value="UniProtKB-KW"/>
</dbReference>
<dbReference type="PANTHER" id="PTHR13096">
    <property type="entry name" value="MINA53 MYC INDUCED NUCLEAR ANTIGEN"/>
    <property type="match status" value="1"/>
</dbReference>
<name>A0A1H6SVI9_9GAMM</name>
<comment type="cofactor">
    <cofactor evidence="1">
        <name>Fe(2+)</name>
        <dbReference type="ChEBI" id="CHEBI:29033"/>
    </cofactor>
</comment>
<dbReference type="Gene3D" id="3.40.366.30">
    <property type="entry name" value="50S ribosomal protein L16 arginine hydroxylase, Chain A, Domain 2"/>
    <property type="match status" value="1"/>
</dbReference>
<dbReference type="PANTHER" id="PTHR13096:SF8">
    <property type="entry name" value="RIBOSOMAL OXYGENASE 1"/>
    <property type="match status" value="1"/>
</dbReference>
<dbReference type="InterPro" id="IPR039994">
    <property type="entry name" value="NO66-like"/>
</dbReference>
<dbReference type="InterPro" id="IPR003347">
    <property type="entry name" value="JmjC_dom"/>
</dbReference>
<reference evidence="8" key="1">
    <citation type="submission" date="2016-10" db="EMBL/GenBank/DDBJ databases">
        <authorList>
            <person name="Varghese N."/>
            <person name="Submissions S."/>
        </authorList>
    </citation>
    <scope>NUCLEOTIDE SEQUENCE [LARGE SCALE GENOMIC DNA]</scope>
    <source>
        <strain evidence="8">DSM 7165</strain>
    </source>
</reference>
<evidence type="ECO:0000313" key="8">
    <source>
        <dbReference type="Proteomes" id="UP000242999"/>
    </source>
</evidence>
<keyword evidence="7" id="KW-0687">Ribonucleoprotein</keyword>
<keyword evidence="8" id="KW-1185">Reference proteome</keyword>
<dbReference type="SMART" id="SM00558">
    <property type="entry name" value="JmjC"/>
    <property type="match status" value="1"/>
</dbReference>
<dbReference type="Pfam" id="PF20514">
    <property type="entry name" value="WHD_ROXA"/>
    <property type="match status" value="1"/>
</dbReference>
<organism evidence="7 8">
    <name type="scientific">Allopseudospirillum japonicum</name>
    <dbReference type="NCBI Taxonomy" id="64971"/>
    <lineage>
        <taxon>Bacteria</taxon>
        <taxon>Pseudomonadati</taxon>
        <taxon>Pseudomonadota</taxon>
        <taxon>Gammaproteobacteria</taxon>
        <taxon>Oceanospirillales</taxon>
        <taxon>Oceanospirillaceae</taxon>
        <taxon>Allopseudospirillum</taxon>
    </lineage>
</organism>
<keyword evidence="5" id="KW-0408">Iron</keyword>
<dbReference type="PROSITE" id="PS51184">
    <property type="entry name" value="JMJC"/>
    <property type="match status" value="1"/>
</dbReference>
<sequence>MLPLTTALLGDMSRETFLRDYWQKKPLLIRQAIANFQSPLSKEEVAGLAMEKMVESRLVLGTQAQQDWQVQHGPFDEHTFAQLPAKNWTLLVQAVDHYVPEVAALLDAFDFIPRWRLDDIMISYAVQGGSVGPHLDYYDVFLLQAAGSRRWQLGEFCSQTTPILADAPLRILQDFTPVDGQDWVLHPGDLLYLPPALAHYGLALDDECMTWSVGFRAPSAEESLSGWIDYIAPQLSEDLRYTDPDLNLPQHPAQIDDQAITRMRTLLTQALHSDEQTLRTWFGLTMTQTKYADQLIPAETPLTTVDVEAYLQQGGAFILAEGSRLAWVPPTSTTDGQIFVDGHVFAYPRFLQTWIESISRPPVQIENLPIDNSALTAAIALLRDWYNQGSILAADEF</sequence>
<keyword evidence="2" id="KW-0479">Metal-binding</keyword>
<accession>A0A1H6SVI9</accession>
<dbReference type="Gene3D" id="2.60.120.650">
    <property type="entry name" value="Cupin"/>
    <property type="match status" value="1"/>
</dbReference>
<dbReference type="SUPFAM" id="SSF51197">
    <property type="entry name" value="Clavaminate synthase-like"/>
    <property type="match status" value="1"/>
</dbReference>